<dbReference type="OrthoDB" id="2479625at2759"/>
<dbReference type="AlphaFoldDB" id="A0A915ZRV0"/>
<evidence type="ECO:0000313" key="1">
    <source>
        <dbReference type="EMBL" id="CAB5385449.1"/>
    </source>
</evidence>
<dbReference type="EMBL" id="CAGKOT010000053">
    <property type="protein sequence ID" value="CAB5385449.1"/>
    <property type="molecule type" value="Genomic_DNA"/>
</dbReference>
<organism evidence="1 2">
    <name type="scientific">Rhizophagus irregularis</name>
    <dbReference type="NCBI Taxonomy" id="588596"/>
    <lineage>
        <taxon>Eukaryota</taxon>
        <taxon>Fungi</taxon>
        <taxon>Fungi incertae sedis</taxon>
        <taxon>Mucoromycota</taxon>
        <taxon>Glomeromycotina</taxon>
        <taxon>Glomeromycetes</taxon>
        <taxon>Glomerales</taxon>
        <taxon>Glomeraceae</taxon>
        <taxon>Rhizophagus</taxon>
    </lineage>
</organism>
<evidence type="ECO:0000313" key="2">
    <source>
        <dbReference type="Proteomes" id="UP000684084"/>
    </source>
</evidence>
<gene>
    <name evidence="1" type="ORF">CHRIB12_LOCUS19310</name>
</gene>
<comment type="caution">
    <text evidence="1">The sequence shown here is derived from an EMBL/GenBank/DDBJ whole genome shotgun (WGS) entry which is preliminary data.</text>
</comment>
<accession>A0A915ZRV0</accession>
<reference evidence="1" key="1">
    <citation type="submission" date="2020-05" db="EMBL/GenBank/DDBJ databases">
        <authorList>
            <person name="Rincon C."/>
            <person name="Sanders R I."/>
            <person name="Robbins C."/>
            <person name="Chaturvedi A."/>
        </authorList>
    </citation>
    <scope>NUCLEOTIDE SEQUENCE</scope>
    <source>
        <strain evidence="1">CHB12</strain>
    </source>
</reference>
<dbReference type="Proteomes" id="UP000684084">
    <property type="component" value="Unassembled WGS sequence"/>
</dbReference>
<protein>
    <submittedName>
        <fullName evidence="1">Uncharacterized protein</fullName>
    </submittedName>
</protein>
<proteinExistence type="predicted"/>
<sequence>MSRSIGPNEDHKGDIRLLGAWNSDSESVLWISKDGQHFGSSEMDFGKDGGVFRLRILALDMVFPVSGILEIKFRSYFSFGISNMPKWVLEDLLDQVPLECGNGFG</sequence>
<name>A0A915ZRV0_9GLOM</name>